<feature type="transmembrane region" description="Helical" evidence="2">
    <location>
        <begin position="197"/>
        <end position="215"/>
    </location>
</feature>
<feature type="transmembrane region" description="Helical" evidence="2">
    <location>
        <begin position="158"/>
        <end position="185"/>
    </location>
</feature>
<gene>
    <name evidence="4" type="ORF">HNR08_003518</name>
</gene>
<protein>
    <submittedName>
        <fullName evidence="4">Uncharacterized protein</fullName>
    </submittedName>
</protein>
<keyword evidence="2" id="KW-1133">Transmembrane helix</keyword>
<evidence type="ECO:0000256" key="3">
    <source>
        <dbReference type="SAM" id="SignalP"/>
    </source>
</evidence>
<feature type="region of interest" description="Disordered" evidence="1">
    <location>
        <begin position="647"/>
        <end position="771"/>
    </location>
</feature>
<feature type="region of interest" description="Disordered" evidence="1">
    <location>
        <begin position="887"/>
        <end position="982"/>
    </location>
</feature>
<feature type="signal peptide" evidence="3">
    <location>
        <begin position="1"/>
        <end position="27"/>
    </location>
</feature>
<dbReference type="OrthoDB" id="5120295at2"/>
<dbReference type="AlphaFoldDB" id="A0A7W8WBR7"/>
<reference evidence="4 5" key="1">
    <citation type="submission" date="2020-08" db="EMBL/GenBank/DDBJ databases">
        <title>Sequencing the genomes of 1000 actinobacteria strains.</title>
        <authorList>
            <person name="Klenk H.-P."/>
        </authorList>
    </citation>
    <scope>NUCLEOTIDE SEQUENCE [LARGE SCALE GENOMIC DNA]</scope>
    <source>
        <strain evidence="4 5">DSM 9581</strain>
    </source>
</reference>
<evidence type="ECO:0000313" key="5">
    <source>
        <dbReference type="Proteomes" id="UP000564629"/>
    </source>
</evidence>
<feature type="transmembrane region" description="Helical" evidence="2">
    <location>
        <begin position="582"/>
        <end position="603"/>
    </location>
</feature>
<accession>A0A7W8WBR7</accession>
<evidence type="ECO:0000256" key="2">
    <source>
        <dbReference type="SAM" id="Phobius"/>
    </source>
</evidence>
<evidence type="ECO:0000256" key="1">
    <source>
        <dbReference type="SAM" id="MobiDB-lite"/>
    </source>
</evidence>
<proteinExistence type="predicted"/>
<evidence type="ECO:0000313" key="4">
    <source>
        <dbReference type="EMBL" id="MBB5474782.1"/>
    </source>
</evidence>
<name>A0A7W8WBR7_9CELL</name>
<keyword evidence="2" id="KW-0472">Membrane</keyword>
<feature type="compositionally biased region" description="Basic and acidic residues" evidence="1">
    <location>
        <begin position="891"/>
        <end position="910"/>
    </location>
</feature>
<sequence length="982" mass="100608">MSRLLRRALAVLLLGTAVFAAAPSATAAEPATSGTGTSAVAALPATGPLAMAPDVTWCRNSSVSYEERLDSGCFGGRTASAVYLPSERWSDAASSLHSRKIGGITNMVTDLSTTLQRDATFPTYISFGNTLWAWTTSWVSGAVRMDFMYSLGASVDGIVAGVGSALLASPLIAAIIVVALCVVLWRAMRGRGNPVAYLARAMLTVGVLAAMVFGASSSTTTEAGAYQAGTLSPGWLAQTANSVISSLASAPAAALTANVTSVPGAADSSVSGALSCQAYVARLNEQYVTSAGGASQLASKMESSVPMLLSRMWEQTGLQAWKVAQFGGGNEYGEWSYCRLLEERAGISAAQQAAFTLNAGGVVPATNPDAAPWGTGSDNDAEDRNLIAWAACRLDESGTWTVDSGWSGVSEKSITADDCSKWWNDDYFTGSGENTAGIISQGGSNFDWGGKPSETINRTGSQPEVRNYLLSLHGAGSSAGGNLVLVASYVISALITLVVFGLLSLGILFFKLSMVVMTFSVVFTLVRDLLPSEGPSATGKLLRSYVGVAFGVFGIGLVLALVTMLTALVVSGASAQFGGGSVATMMWTGVAPLVSLWALHWVFTKVLKMPSPLSVTGASAWGKAAAGGAVGGALGAGTAEMLARRGGHVARSGARMAGQTLTNRMRSNRGEGPGRGGRPSRAGRSRGTELAAVGAAGAAGAAVGAATDGGAGQRPPSRPGRGARGAEGAGRRQPSPQRAARVEKTAENADASVAERRKRRRAVRDARREAADRAGISMGEYRAQRAIGWAASKEARARLAARARKNAAASRRGYGGGVAGNVVEGVQQRVAEARAAFAAAPVRSSLRVVKGAAKVAGIGAAVVLTGGAALPVAAALSARKQITATRRAQRRAVENHERRLEEASQAKQLEEAAAQQRDAESAQAGAAAAGPQPTQGPAPQSAGAPAPRRAGRPRVATARPRPRRAAAARVAGGRRSGPGAQW</sequence>
<feature type="transmembrane region" description="Helical" evidence="2">
    <location>
        <begin position="483"/>
        <end position="503"/>
    </location>
</feature>
<dbReference type="EMBL" id="JACHDN010000001">
    <property type="protein sequence ID" value="MBB5474782.1"/>
    <property type="molecule type" value="Genomic_DNA"/>
</dbReference>
<dbReference type="RefSeq" id="WP_146839713.1">
    <property type="nucleotide sequence ID" value="NZ_BJVQ01000059.1"/>
</dbReference>
<organism evidence="4 5">
    <name type="scientific">Cellulomonas hominis</name>
    <dbReference type="NCBI Taxonomy" id="156981"/>
    <lineage>
        <taxon>Bacteria</taxon>
        <taxon>Bacillati</taxon>
        <taxon>Actinomycetota</taxon>
        <taxon>Actinomycetes</taxon>
        <taxon>Micrococcales</taxon>
        <taxon>Cellulomonadaceae</taxon>
        <taxon>Cellulomonas</taxon>
    </lineage>
</organism>
<feature type="compositionally biased region" description="Low complexity" evidence="1">
    <location>
        <begin position="691"/>
        <end position="706"/>
    </location>
</feature>
<dbReference type="Proteomes" id="UP000564629">
    <property type="component" value="Unassembled WGS sequence"/>
</dbReference>
<feature type="compositionally biased region" description="Low complexity" evidence="1">
    <location>
        <begin position="911"/>
        <end position="959"/>
    </location>
</feature>
<feature type="chain" id="PRO_5031541042" evidence="3">
    <location>
        <begin position="28"/>
        <end position="982"/>
    </location>
</feature>
<feature type="transmembrane region" description="Helical" evidence="2">
    <location>
        <begin position="508"/>
        <end position="526"/>
    </location>
</feature>
<feature type="transmembrane region" description="Helical" evidence="2">
    <location>
        <begin position="855"/>
        <end position="878"/>
    </location>
</feature>
<feature type="transmembrane region" description="Helical" evidence="2">
    <location>
        <begin position="546"/>
        <end position="570"/>
    </location>
</feature>
<keyword evidence="2" id="KW-0812">Transmembrane</keyword>
<keyword evidence="3" id="KW-0732">Signal</keyword>
<feature type="compositionally biased region" description="Low complexity" evidence="1">
    <location>
        <begin position="967"/>
        <end position="982"/>
    </location>
</feature>
<comment type="caution">
    <text evidence="4">The sequence shown here is derived from an EMBL/GenBank/DDBJ whole genome shotgun (WGS) entry which is preliminary data.</text>
</comment>